<dbReference type="InterPro" id="IPR043502">
    <property type="entry name" value="DNA/RNA_pol_sf"/>
</dbReference>
<evidence type="ECO:0000313" key="1">
    <source>
        <dbReference type="EnsemblPlants" id="Kaladp0517s0002.1.v1.1.CDS.1"/>
    </source>
</evidence>
<organism evidence="1 2">
    <name type="scientific">Kalanchoe fedtschenkoi</name>
    <name type="common">Lavender scallops</name>
    <name type="synonym">South American air plant</name>
    <dbReference type="NCBI Taxonomy" id="63787"/>
    <lineage>
        <taxon>Eukaryota</taxon>
        <taxon>Viridiplantae</taxon>
        <taxon>Streptophyta</taxon>
        <taxon>Embryophyta</taxon>
        <taxon>Tracheophyta</taxon>
        <taxon>Spermatophyta</taxon>
        <taxon>Magnoliopsida</taxon>
        <taxon>eudicotyledons</taxon>
        <taxon>Gunneridae</taxon>
        <taxon>Pentapetalae</taxon>
        <taxon>Saxifragales</taxon>
        <taxon>Crassulaceae</taxon>
        <taxon>Kalanchoe</taxon>
    </lineage>
</organism>
<dbReference type="Gramene" id="Kaladp0517s0002.1.v1.1">
    <property type="protein sequence ID" value="Kaladp0517s0002.1.v1.1.CDS.1"/>
    <property type="gene ID" value="Kaladp0517s0002.v1.1"/>
</dbReference>
<dbReference type="Gene3D" id="3.10.10.10">
    <property type="entry name" value="HIV Type 1 Reverse Transcriptase, subunit A, domain 1"/>
    <property type="match status" value="1"/>
</dbReference>
<name>A0A7N0VCL8_KALFE</name>
<dbReference type="EnsemblPlants" id="Kaladp0517s0002.1.v1.1">
    <property type="protein sequence ID" value="Kaladp0517s0002.1.v1.1.CDS.1"/>
    <property type="gene ID" value="Kaladp0517s0002.v1.1"/>
</dbReference>
<dbReference type="AlphaFoldDB" id="A0A7N0VCL8"/>
<evidence type="ECO:0000313" key="2">
    <source>
        <dbReference type="Proteomes" id="UP000594263"/>
    </source>
</evidence>
<dbReference type="SUPFAM" id="SSF56672">
    <property type="entry name" value="DNA/RNA polymerases"/>
    <property type="match status" value="1"/>
</dbReference>
<accession>A0A7N0VCL8</accession>
<dbReference type="OMA" id="HIHHRIR"/>
<sequence length="101" mass="11532">MSFGHAGKRVTWKGVHSSTSPTLHAINHNNELLDSLLTEFAVLFEEPQGLPPMRHIHHRIRLVAGTDAVAVRPYRYAHIQKDELERQCDDMLRRGVIRPST</sequence>
<keyword evidence="2" id="KW-1185">Reference proteome</keyword>
<protein>
    <submittedName>
        <fullName evidence="1">Uncharacterized protein</fullName>
    </submittedName>
</protein>
<dbReference type="Proteomes" id="UP000594263">
    <property type="component" value="Unplaced"/>
</dbReference>
<reference evidence="1" key="1">
    <citation type="submission" date="2021-01" db="UniProtKB">
        <authorList>
            <consortium name="EnsemblPlants"/>
        </authorList>
    </citation>
    <scope>IDENTIFICATION</scope>
</reference>
<proteinExistence type="predicted"/>